<evidence type="ECO:0000256" key="2">
    <source>
        <dbReference type="ARBA" id="ARBA00022475"/>
    </source>
</evidence>
<organism evidence="7 8">
    <name type="scientific">Agrobacterium albertimagni AOL15</name>
    <dbReference type="NCBI Taxonomy" id="1156935"/>
    <lineage>
        <taxon>Bacteria</taxon>
        <taxon>Pseudomonadati</taxon>
        <taxon>Pseudomonadota</taxon>
        <taxon>Alphaproteobacteria</taxon>
        <taxon>Hyphomicrobiales</taxon>
        <taxon>Rhizobiaceae</taxon>
        <taxon>Rhizobium/Agrobacterium group</taxon>
        <taxon>Agrobacterium</taxon>
    </lineage>
</organism>
<dbReference type="Pfam" id="PF09924">
    <property type="entry name" value="LPG_synthase_C"/>
    <property type="match status" value="1"/>
</dbReference>
<protein>
    <recommendedName>
        <fullName evidence="6">Phosphatidylglycerol lysyltransferase C-terminal domain-containing protein</fullName>
    </recommendedName>
</protein>
<comment type="subcellular location">
    <subcellularLocation>
        <location evidence="1">Cell membrane</location>
        <topology evidence="1">Multi-pass membrane protein</topology>
    </subcellularLocation>
</comment>
<feature type="domain" description="Phosphatidylglycerol lysyltransferase C-terminal" evidence="6">
    <location>
        <begin position="129"/>
        <end position="415"/>
    </location>
</feature>
<dbReference type="PANTHER" id="PTHR34697:SF2">
    <property type="entry name" value="PHOSPHATIDYLGLYCEROL LYSYLTRANSFERASE"/>
    <property type="match status" value="1"/>
</dbReference>
<keyword evidence="3" id="KW-0812">Transmembrane</keyword>
<evidence type="ECO:0000256" key="1">
    <source>
        <dbReference type="ARBA" id="ARBA00004651"/>
    </source>
</evidence>
<comment type="caution">
    <text evidence="7">The sequence shown here is derived from an EMBL/GenBank/DDBJ whole genome shotgun (WGS) entry which is preliminary data.</text>
</comment>
<evidence type="ECO:0000313" key="8">
    <source>
        <dbReference type="Proteomes" id="UP000007123"/>
    </source>
</evidence>
<evidence type="ECO:0000259" key="6">
    <source>
        <dbReference type="Pfam" id="PF09924"/>
    </source>
</evidence>
<dbReference type="GO" id="GO:0005886">
    <property type="term" value="C:plasma membrane"/>
    <property type="evidence" value="ECO:0007669"/>
    <property type="project" value="UniProtKB-SubCell"/>
</dbReference>
<dbReference type="Proteomes" id="UP000007123">
    <property type="component" value="Unassembled WGS sequence"/>
</dbReference>
<dbReference type="InterPro" id="IPR016181">
    <property type="entry name" value="Acyl_CoA_acyltransferase"/>
</dbReference>
<evidence type="ECO:0000256" key="4">
    <source>
        <dbReference type="ARBA" id="ARBA00022989"/>
    </source>
</evidence>
<dbReference type="AlphaFoldDB" id="K2PAY2"/>
<dbReference type="EMBL" id="ALJF01000013">
    <property type="protein sequence ID" value="EKF58048.1"/>
    <property type="molecule type" value="Genomic_DNA"/>
</dbReference>
<keyword evidence="8" id="KW-1185">Reference proteome</keyword>
<dbReference type="PATRIC" id="fig|1156935.5.peg.3174"/>
<dbReference type="eggNOG" id="COG2898">
    <property type="taxonomic scope" value="Bacteria"/>
</dbReference>
<dbReference type="InterPro" id="IPR051211">
    <property type="entry name" value="PG_lysyltransferase"/>
</dbReference>
<keyword evidence="5" id="KW-0472">Membrane</keyword>
<dbReference type="GO" id="GO:0055091">
    <property type="term" value="P:phospholipid homeostasis"/>
    <property type="evidence" value="ECO:0007669"/>
    <property type="project" value="TreeGrafter"/>
</dbReference>
<dbReference type="InterPro" id="IPR024320">
    <property type="entry name" value="LPG_synthase_C"/>
</dbReference>
<gene>
    <name evidence="7" type="ORF">QWE_15638</name>
</gene>
<evidence type="ECO:0000256" key="3">
    <source>
        <dbReference type="ARBA" id="ARBA00022692"/>
    </source>
</evidence>
<evidence type="ECO:0000256" key="5">
    <source>
        <dbReference type="ARBA" id="ARBA00023136"/>
    </source>
</evidence>
<accession>K2PAY2</accession>
<dbReference type="PANTHER" id="PTHR34697">
    <property type="entry name" value="PHOSPHATIDYLGLYCEROL LYSYLTRANSFERASE"/>
    <property type="match status" value="1"/>
</dbReference>
<keyword evidence="2" id="KW-1003">Cell membrane</keyword>
<dbReference type="GO" id="GO:0016755">
    <property type="term" value="F:aminoacyltransferase activity"/>
    <property type="evidence" value="ECO:0007669"/>
    <property type="project" value="TreeGrafter"/>
</dbReference>
<evidence type="ECO:0000313" key="7">
    <source>
        <dbReference type="EMBL" id="EKF58048.1"/>
    </source>
</evidence>
<keyword evidence="4" id="KW-1133">Transmembrane helix</keyword>
<dbReference type="STRING" id="1156935.QWE_15638"/>
<reference evidence="7 8" key="1">
    <citation type="journal article" date="2012" name="J. Bacteriol.">
        <title>Draft Genome Sequence of Agrobacterium albertimagni Strain AOL15.</title>
        <authorList>
            <person name="Trimble W.L."/>
            <person name="Phung le T."/>
            <person name="Meyer F."/>
            <person name="Gilbert J.A."/>
            <person name="Silver S."/>
        </authorList>
    </citation>
    <scope>NUCLEOTIDE SEQUENCE [LARGE SCALE GENOMIC DNA]</scope>
    <source>
        <strain evidence="7 8">AOL15</strain>
    </source>
</reference>
<name>K2PAY2_9HYPH</name>
<sequence length="443" mass="48177">MVPFMASSLSDAEAAAPAPAAGHAKPLPVAVLSLIPKLVLRAPRSGAVFGALVMLALLGPILAEENLLKFGWGLVLARHGIDATEGTLGLSMVLGVFASRGLVRIPRRRREPKDVEDDLARAVSLLSTQPNASAGLVRLGDKRILFSDCGQGFIMYARRGRSLIALFDPVGPKHLWAPLVEKFIGEARRSRSRPVFYQVSAEFLPVAVETRLQALKLGEQAVIDLSRFTLAGGDWLKLRRSINRAERDGLCFEYLPADAVPAVLDELQSVSDTWLSAHQAAEKGFSLGTFDRAYLTSGPVALIRLDGRIVAFASLMTTSSDGDAFIDLMRHVPGVHRGMMDLLFVKIMETLKAQGFATLNLGMAPLAGLSGNRRAPAWNHVARQIFEHGERFYNFRGVRAFKEKFDPDWQPRYLVVAGQGLPILSLIDVTLLIGGGLKGLARK</sequence>
<proteinExistence type="predicted"/>
<dbReference type="SUPFAM" id="SSF55729">
    <property type="entry name" value="Acyl-CoA N-acyltransferases (Nat)"/>
    <property type="match status" value="1"/>
</dbReference>